<evidence type="ECO:0000256" key="1">
    <source>
        <dbReference type="ARBA" id="ARBA00004123"/>
    </source>
</evidence>
<feature type="compositionally biased region" description="Polar residues" evidence="15">
    <location>
        <begin position="48"/>
        <end position="58"/>
    </location>
</feature>
<feature type="compositionally biased region" description="Basic residues" evidence="15">
    <location>
        <begin position="65"/>
        <end position="77"/>
    </location>
</feature>
<comment type="subcellular location">
    <subcellularLocation>
        <location evidence="2">Chromosome</location>
    </subcellularLocation>
    <subcellularLocation>
        <location evidence="1">Nucleus</location>
    </subcellularLocation>
</comment>
<dbReference type="RefSeq" id="XP_003998914.2">
    <property type="nucleotide sequence ID" value="XM_003998865.6"/>
</dbReference>
<keyword evidence="5 14" id="KW-0158">Chromosome</keyword>
<evidence type="ECO:0000256" key="9">
    <source>
        <dbReference type="ARBA" id="ARBA00022833"/>
    </source>
</evidence>
<evidence type="ECO:0000256" key="13">
    <source>
        <dbReference type="ARBA" id="ARBA00023269"/>
    </source>
</evidence>
<evidence type="ECO:0000313" key="16">
    <source>
        <dbReference type="Ensembl" id="ENSFCTP00005006929.1"/>
    </source>
</evidence>
<comment type="similarity">
    <text evidence="3 14">Belongs to the nuclear transition protein 2 family.</text>
</comment>
<feature type="compositionally biased region" description="Polar residues" evidence="15">
    <location>
        <begin position="1"/>
        <end position="25"/>
    </location>
</feature>
<evidence type="ECO:0000256" key="15">
    <source>
        <dbReference type="SAM" id="MobiDB-lite"/>
    </source>
</evidence>
<evidence type="ECO:0000256" key="2">
    <source>
        <dbReference type="ARBA" id="ARBA00004286"/>
    </source>
</evidence>
<dbReference type="Pfam" id="PF01254">
    <property type="entry name" value="TP2"/>
    <property type="match status" value="1"/>
</dbReference>
<dbReference type="InterPro" id="IPR000678">
    <property type="entry name" value="TP2"/>
</dbReference>
<dbReference type="GeneID" id="101084334"/>
<evidence type="ECO:0000256" key="10">
    <source>
        <dbReference type="ARBA" id="ARBA00022871"/>
    </source>
</evidence>
<dbReference type="Ensembl" id="ENSFCTT00005011184.1">
    <property type="protein sequence ID" value="ENSFCTP00005006929.1"/>
    <property type="gene ID" value="ENSFCTG00005004168.1"/>
</dbReference>
<keyword evidence="13 14" id="KW-0544">Nucleosome core</keyword>
<evidence type="ECO:0000256" key="4">
    <source>
        <dbReference type="ARBA" id="ARBA00014084"/>
    </source>
</evidence>
<evidence type="ECO:0000256" key="12">
    <source>
        <dbReference type="ARBA" id="ARBA00023242"/>
    </source>
</evidence>
<evidence type="ECO:0000256" key="8">
    <source>
        <dbReference type="ARBA" id="ARBA00022782"/>
    </source>
</evidence>
<feature type="compositionally biased region" description="Basic residues" evidence="15">
    <location>
        <begin position="89"/>
        <end position="105"/>
    </location>
</feature>
<dbReference type="PANTHER" id="PTHR17488">
    <property type="entry name" value="NUCLEAR TRANSITION PROTEIN 2"/>
    <property type="match status" value="1"/>
</dbReference>
<reference evidence="16" key="2">
    <citation type="submission" date="2025-08" db="UniProtKB">
        <authorList>
            <consortium name="Ensembl"/>
        </authorList>
    </citation>
    <scope>IDENTIFICATION</scope>
    <source>
        <strain evidence="16">breed Abyssinian</strain>
    </source>
</reference>
<evidence type="ECO:0000256" key="14">
    <source>
        <dbReference type="RuleBase" id="RU000530"/>
    </source>
</evidence>
<keyword evidence="17" id="KW-1185">Reference proteome</keyword>
<dbReference type="PROSITE" id="PS00970">
    <property type="entry name" value="TP2_1"/>
    <property type="match status" value="1"/>
</dbReference>
<feature type="compositionally biased region" description="Basic residues" evidence="15">
    <location>
        <begin position="112"/>
        <end position="123"/>
    </location>
</feature>
<dbReference type="Proteomes" id="UP000823872">
    <property type="component" value="Chromosome E3"/>
</dbReference>
<evidence type="ECO:0000256" key="6">
    <source>
        <dbReference type="ARBA" id="ARBA00022473"/>
    </source>
</evidence>
<evidence type="ECO:0000256" key="7">
    <source>
        <dbReference type="ARBA" id="ARBA00022723"/>
    </source>
</evidence>
<evidence type="ECO:0000256" key="5">
    <source>
        <dbReference type="ARBA" id="ARBA00022454"/>
    </source>
</evidence>
<keyword evidence="9 14" id="KW-0862">Zinc</keyword>
<keyword evidence="12 14" id="KW-0539">Nucleus</keyword>
<comment type="function">
    <text evidence="14">Plays a key role in the replacement of histones to protamine in the elongating spermatids of mammals. In condensing spermatids, loaded onto the nucleosomes, where it promotes the recruitment and processing of protamines, which are responsible for histone eviction.</text>
</comment>
<name>A0ABI7W9A8_FELCA</name>
<evidence type="ECO:0000256" key="11">
    <source>
        <dbReference type="ARBA" id="ARBA00023125"/>
    </source>
</evidence>
<protein>
    <recommendedName>
        <fullName evidence="4 14">Nuclear transition protein 2</fullName>
    </recommendedName>
</protein>
<keyword evidence="11 14" id="KW-0238">DNA-binding</keyword>
<evidence type="ECO:0000313" key="17">
    <source>
        <dbReference type="Proteomes" id="UP000823872"/>
    </source>
</evidence>
<reference evidence="16" key="3">
    <citation type="submission" date="2025-09" db="UniProtKB">
        <authorList>
            <consortium name="Ensembl"/>
        </authorList>
    </citation>
    <scope>IDENTIFICATION</scope>
    <source>
        <strain evidence="16">breed Abyssinian</strain>
    </source>
</reference>
<sequence length="123" mass="14007">MDTKTQSLPVTHTQPHSNSRPQSHTCSQCCGRSRSQSQSRSRSRSSGHSPTDHQNQSPDPSPPPRHQKHSMRSHHCPPRPTTRSCSYPKNRRNSGGKVKKRKAAKRSPQVYKTKRRNSGRKYN</sequence>
<keyword evidence="8 14" id="KW-0221">Differentiation</keyword>
<keyword evidence="6 14" id="KW-0217">Developmental protein</keyword>
<proteinExistence type="inferred from homology"/>
<keyword evidence="10 14" id="KW-0744">Spermatogenesis</keyword>
<feature type="compositionally biased region" description="Low complexity" evidence="15">
    <location>
        <begin position="30"/>
        <end position="47"/>
    </location>
</feature>
<feature type="region of interest" description="Disordered" evidence="15">
    <location>
        <begin position="1"/>
        <end position="123"/>
    </location>
</feature>
<keyword evidence="7 14" id="KW-0479">Metal-binding</keyword>
<reference evidence="16 17" key="1">
    <citation type="submission" date="2021-02" db="EMBL/GenBank/DDBJ databases">
        <title>Safari Cat Assemblies.</title>
        <authorList>
            <person name="Bredemeyer K.R."/>
            <person name="Murphy W.J."/>
        </authorList>
    </citation>
    <scope>NUCLEOTIDE SEQUENCE [LARGE SCALE GENOMIC DNA]</scope>
</reference>
<accession>A0ABI7W9A8</accession>
<evidence type="ECO:0000256" key="3">
    <source>
        <dbReference type="ARBA" id="ARBA00007136"/>
    </source>
</evidence>
<dbReference type="GeneTree" id="ENSGT00390000008176"/>
<organism evidence="16 17">
    <name type="scientific">Felis catus</name>
    <name type="common">Cat</name>
    <name type="synonym">Felis silvestris catus</name>
    <dbReference type="NCBI Taxonomy" id="9685"/>
    <lineage>
        <taxon>Eukaryota</taxon>
        <taxon>Metazoa</taxon>
        <taxon>Chordata</taxon>
        <taxon>Craniata</taxon>
        <taxon>Vertebrata</taxon>
        <taxon>Euteleostomi</taxon>
        <taxon>Mammalia</taxon>
        <taxon>Eutheria</taxon>
        <taxon>Laurasiatheria</taxon>
        <taxon>Carnivora</taxon>
        <taxon>Feliformia</taxon>
        <taxon>Felidae</taxon>
        <taxon>Felinae</taxon>
        <taxon>Felis</taxon>
    </lineage>
</organism>
<gene>
    <name evidence="16" type="primary">TNP2</name>
</gene>
<dbReference type="PANTHER" id="PTHR17488:SF0">
    <property type="entry name" value="NUCLEAR TRANSITION PROTEIN 2"/>
    <property type="match status" value="1"/>
</dbReference>